<dbReference type="PROSITE" id="PS00107">
    <property type="entry name" value="PROTEIN_KINASE_ATP"/>
    <property type="match status" value="1"/>
</dbReference>
<evidence type="ECO:0000256" key="1">
    <source>
        <dbReference type="PROSITE-ProRule" id="PRU10141"/>
    </source>
</evidence>
<dbReference type="GO" id="GO:0005524">
    <property type="term" value="F:ATP binding"/>
    <property type="evidence" value="ECO:0007669"/>
    <property type="project" value="UniProtKB-UniRule"/>
</dbReference>
<proteinExistence type="predicted"/>
<dbReference type="Proteomes" id="UP001165121">
    <property type="component" value="Unassembled WGS sequence"/>
</dbReference>
<comment type="caution">
    <text evidence="2">The sequence shown here is derived from an EMBL/GenBank/DDBJ whole genome shotgun (WGS) entry which is preliminary data.</text>
</comment>
<name>A0A9W7CNT5_9STRA</name>
<gene>
    <name evidence="2" type="ORF">Pfra01_000905600</name>
</gene>
<keyword evidence="1" id="KW-0067">ATP-binding</keyword>
<organism evidence="2 3">
    <name type="scientific">Phytophthora fragariaefolia</name>
    <dbReference type="NCBI Taxonomy" id="1490495"/>
    <lineage>
        <taxon>Eukaryota</taxon>
        <taxon>Sar</taxon>
        <taxon>Stramenopiles</taxon>
        <taxon>Oomycota</taxon>
        <taxon>Peronosporomycetes</taxon>
        <taxon>Peronosporales</taxon>
        <taxon>Peronosporaceae</taxon>
        <taxon>Phytophthora</taxon>
    </lineage>
</organism>
<keyword evidence="1" id="KW-0547">Nucleotide-binding</keyword>
<dbReference type="EMBL" id="BSXT01000834">
    <property type="protein sequence ID" value="GMF34836.1"/>
    <property type="molecule type" value="Genomic_DNA"/>
</dbReference>
<reference evidence="2" key="1">
    <citation type="submission" date="2023-04" db="EMBL/GenBank/DDBJ databases">
        <title>Phytophthora fragariaefolia NBRC 109709.</title>
        <authorList>
            <person name="Ichikawa N."/>
            <person name="Sato H."/>
            <person name="Tonouchi N."/>
        </authorList>
    </citation>
    <scope>NUCLEOTIDE SEQUENCE</scope>
    <source>
        <strain evidence="2">NBRC 109709</strain>
    </source>
</reference>
<accession>A0A9W7CNT5</accession>
<evidence type="ECO:0000313" key="3">
    <source>
        <dbReference type="Proteomes" id="UP001165121"/>
    </source>
</evidence>
<keyword evidence="3" id="KW-1185">Reference proteome</keyword>
<protein>
    <submittedName>
        <fullName evidence="2">Unnamed protein product</fullName>
    </submittedName>
</protein>
<feature type="binding site" evidence="1">
    <location>
        <position position="234"/>
    </location>
    <ligand>
        <name>ATP</name>
        <dbReference type="ChEBI" id="CHEBI:30616"/>
    </ligand>
</feature>
<dbReference type="OrthoDB" id="125809at2759"/>
<evidence type="ECO:0000313" key="2">
    <source>
        <dbReference type="EMBL" id="GMF34836.1"/>
    </source>
</evidence>
<sequence>MPFGQWKFRPKSTALKETMFLTHSLLLGSAMHWAATMMYLSIASFINGCHSQRVATAVCKALNPDGFVTHRGNSTGMYHMEPKPNDDVSRVGPSFRFGKAVKALFDCLVLVESMITKRLGGAPFGQVMRYTQHLFLKGSGSAALLNRTTLLLINSINGVVVRVISAKWVMEGSKALFRDFITKNLLPWVTCLTAACSALNIEVVEGDAFLGRGAFGRVFKVKRVGQDGDVLALKIVETISVGRLFHEEDALVRAQNTGLAIDT</sequence>
<dbReference type="InterPro" id="IPR017441">
    <property type="entry name" value="Protein_kinase_ATP_BS"/>
</dbReference>
<dbReference type="AlphaFoldDB" id="A0A9W7CNT5"/>